<protein>
    <recommendedName>
        <fullName evidence="2">Glyoxylate reductase/hydroxypyruvate reductase</fullName>
    </recommendedName>
</protein>
<dbReference type="AlphaFoldDB" id="A0A9P0C5C4"/>
<dbReference type="InterPro" id="IPR050223">
    <property type="entry name" value="D-isomer_2-hydroxyacid_DH"/>
</dbReference>
<dbReference type="Gene3D" id="3.40.50.720">
    <property type="entry name" value="NAD(P)-binding Rossmann-like Domain"/>
    <property type="match status" value="2"/>
</dbReference>
<evidence type="ECO:0000256" key="2">
    <source>
        <dbReference type="ARBA" id="ARBA00073306"/>
    </source>
</evidence>
<keyword evidence="1" id="KW-0560">Oxidoreductase</keyword>
<dbReference type="InterPro" id="IPR029753">
    <property type="entry name" value="D-isomer_DH_CS"/>
</dbReference>
<dbReference type="GO" id="GO:0030267">
    <property type="term" value="F:glyoxylate reductase (NADPH) activity"/>
    <property type="evidence" value="ECO:0007669"/>
    <property type="project" value="TreeGrafter"/>
</dbReference>
<reference evidence="4" key="1">
    <citation type="submission" date="2021-12" db="EMBL/GenBank/DDBJ databases">
        <authorList>
            <person name="King R."/>
        </authorList>
    </citation>
    <scope>NUCLEOTIDE SEQUENCE</scope>
</reference>
<accession>A0A9P0C5C4</accession>
<dbReference type="Proteomes" id="UP001152759">
    <property type="component" value="Chromosome 1"/>
</dbReference>
<dbReference type="InterPro" id="IPR036291">
    <property type="entry name" value="NAD(P)-bd_dom_sf"/>
</dbReference>
<name>A0A9P0C5C4_BEMTA</name>
<dbReference type="PANTHER" id="PTHR10996:SF277">
    <property type="entry name" value="GLYOXYLATE REDUCTASE_HYDROXYPYRUVATE REDUCTASE"/>
    <property type="match status" value="1"/>
</dbReference>
<keyword evidence="5" id="KW-1185">Reference proteome</keyword>
<dbReference type="PROSITE" id="PS00671">
    <property type="entry name" value="D_2_HYDROXYACID_DH_3"/>
    <property type="match status" value="1"/>
</dbReference>
<dbReference type="SUPFAM" id="SSF51735">
    <property type="entry name" value="NAD(P)-binding Rossmann-fold domains"/>
    <property type="match status" value="1"/>
</dbReference>
<evidence type="ECO:0000259" key="3">
    <source>
        <dbReference type="Pfam" id="PF02826"/>
    </source>
</evidence>
<sequence length="308" mass="33540">MLKCCGASLLPRCVKLSSYVDKPKVLLARCDYLESAVELLRQHFEVECWDNVNNGDVSKEKLVELIRGKFGVVIDSQQKIDHDIIAAGGSTLRVVSTVSTGVDNVDLEALRRHRVRLGSASGVNLEATAELTVALLLVTSRRIVQGIDAVKNGGWSSTLNHPWLNGQGLHDSTVGIIGYGRIGHSVAMKLKSFLPKQILYTSREEKPTGAEIGAVFTDLDTLLRSSDFVILTIALTPETAGIMSRSKIALMKKNAVFVNTGRGALVDQDALVEALQQKKIFGAGLDVMTPEPLPLDHPLQRLENCEIF</sequence>
<proteinExistence type="predicted"/>
<dbReference type="FunFam" id="3.40.50.720:FF:000026">
    <property type="entry name" value="Glyoxylate/hydroxypyruvate reductase B"/>
    <property type="match status" value="1"/>
</dbReference>
<dbReference type="GO" id="GO:0051287">
    <property type="term" value="F:NAD binding"/>
    <property type="evidence" value="ECO:0007669"/>
    <property type="project" value="InterPro"/>
</dbReference>
<evidence type="ECO:0000256" key="1">
    <source>
        <dbReference type="ARBA" id="ARBA00023002"/>
    </source>
</evidence>
<dbReference type="InterPro" id="IPR006140">
    <property type="entry name" value="D-isomer_DH_NAD-bd"/>
</dbReference>
<dbReference type="SUPFAM" id="SSF52283">
    <property type="entry name" value="Formate/glycerate dehydrogenase catalytic domain-like"/>
    <property type="match status" value="1"/>
</dbReference>
<dbReference type="Pfam" id="PF02826">
    <property type="entry name" value="2-Hacid_dh_C"/>
    <property type="match status" value="1"/>
</dbReference>
<dbReference type="EMBL" id="OU963862">
    <property type="protein sequence ID" value="CAH0753297.1"/>
    <property type="molecule type" value="Genomic_DNA"/>
</dbReference>
<dbReference type="GO" id="GO:0008465">
    <property type="term" value="F:hydroxypyruvate reductase (NADH) activity"/>
    <property type="evidence" value="ECO:0007669"/>
    <property type="project" value="TreeGrafter"/>
</dbReference>
<evidence type="ECO:0000313" key="5">
    <source>
        <dbReference type="Proteomes" id="UP001152759"/>
    </source>
</evidence>
<dbReference type="GO" id="GO:0005829">
    <property type="term" value="C:cytosol"/>
    <property type="evidence" value="ECO:0007669"/>
    <property type="project" value="TreeGrafter"/>
</dbReference>
<dbReference type="PANTHER" id="PTHR10996">
    <property type="entry name" value="2-HYDROXYACID DEHYDROGENASE-RELATED"/>
    <property type="match status" value="1"/>
</dbReference>
<feature type="domain" description="D-isomer specific 2-hydroxyacid dehydrogenase NAD-binding" evidence="3">
    <location>
        <begin position="133"/>
        <end position="305"/>
    </location>
</feature>
<evidence type="ECO:0000313" key="4">
    <source>
        <dbReference type="EMBL" id="CAH0753297.1"/>
    </source>
</evidence>
<gene>
    <name evidence="4" type="ORF">BEMITA_LOCUS652</name>
</gene>
<organism evidence="4 5">
    <name type="scientific">Bemisia tabaci</name>
    <name type="common">Sweetpotato whitefly</name>
    <name type="synonym">Aleurodes tabaci</name>
    <dbReference type="NCBI Taxonomy" id="7038"/>
    <lineage>
        <taxon>Eukaryota</taxon>
        <taxon>Metazoa</taxon>
        <taxon>Ecdysozoa</taxon>
        <taxon>Arthropoda</taxon>
        <taxon>Hexapoda</taxon>
        <taxon>Insecta</taxon>
        <taxon>Pterygota</taxon>
        <taxon>Neoptera</taxon>
        <taxon>Paraneoptera</taxon>
        <taxon>Hemiptera</taxon>
        <taxon>Sternorrhyncha</taxon>
        <taxon>Aleyrodoidea</taxon>
        <taxon>Aleyrodidae</taxon>
        <taxon>Aleyrodinae</taxon>
        <taxon>Bemisia</taxon>
    </lineage>
</organism>